<dbReference type="PANTHER" id="PTHR16557:SF2">
    <property type="entry name" value="NUCLEIC ACID DIOXYGENASE ALKBH1"/>
    <property type="match status" value="1"/>
</dbReference>
<dbReference type="OrthoDB" id="6614653at2759"/>
<dbReference type="GeneID" id="117653361"/>
<evidence type="ECO:0000259" key="6">
    <source>
        <dbReference type="Pfam" id="PF13532"/>
    </source>
</evidence>
<dbReference type="GO" id="GO:0008198">
    <property type="term" value="F:ferrous iron binding"/>
    <property type="evidence" value="ECO:0007669"/>
    <property type="project" value="TreeGrafter"/>
</dbReference>
<reference evidence="8" key="1">
    <citation type="submission" date="2025-08" db="UniProtKB">
        <authorList>
            <consortium name="RefSeq"/>
        </authorList>
    </citation>
    <scope>IDENTIFICATION</scope>
    <source>
        <tissue evidence="8">Total insect</tissue>
    </source>
</reference>
<name>A0A6P9A9Z4_THRPL</name>
<feature type="binding site" evidence="5">
    <location>
        <position position="241"/>
    </location>
    <ligand>
        <name>Fe cation</name>
        <dbReference type="ChEBI" id="CHEBI:24875"/>
        <note>catalytic</note>
    </ligand>
</feature>
<dbReference type="InterPro" id="IPR004574">
    <property type="entry name" value="Alkb"/>
</dbReference>
<sequence length="399" mass="46285">MLPPPPSSRPDPKPVFCCWLTTTKVYVNTRLNLDKMETTNKFKTDFKYYKQKCPLPDFSKVLDFSNIKEETGLKRLHADISGKFVERDNEEAFVAGLMIPPSEWVMYEVLDKPGLLFIKNPFNAIGQRYWIYRCLRDYTRRPNRLNIDAHHILNKSNEWWDSCQGDDEHSKSLNRKLRWATMGYHHNWDTKVYSEDMKDQFPTDLADLSRYVGRIIGFQDDFSAEAAIVNFYHFDSTLSGHTDHSEMNMTAPLFSFRYDVHFGQTAIFLLGGPSLDVAPTAMYIKSGDIVIMSGHSRKCYHGIPKIVPSKEAPWNMDNISPLADCNFHSRTSEENEEFSPNPPCKRSRVESSVQSEIIQNLSCEKFWKPFCRYIEHSRINMNVRQVLFKGDKALDNKGT</sequence>
<dbReference type="PANTHER" id="PTHR16557">
    <property type="entry name" value="ALKYLATED DNA REPAIR PROTEIN ALKB-RELATED"/>
    <property type="match status" value="1"/>
</dbReference>
<evidence type="ECO:0000256" key="4">
    <source>
        <dbReference type="ARBA" id="ARBA00023004"/>
    </source>
</evidence>
<dbReference type="KEGG" id="tpal:117653361"/>
<evidence type="ECO:0000313" key="8">
    <source>
        <dbReference type="RefSeq" id="XP_034254882.1"/>
    </source>
</evidence>
<dbReference type="GO" id="GO:0005634">
    <property type="term" value="C:nucleus"/>
    <property type="evidence" value="ECO:0007669"/>
    <property type="project" value="TreeGrafter"/>
</dbReference>
<organism evidence="8">
    <name type="scientific">Thrips palmi</name>
    <name type="common">Melon thrips</name>
    <dbReference type="NCBI Taxonomy" id="161013"/>
    <lineage>
        <taxon>Eukaryota</taxon>
        <taxon>Metazoa</taxon>
        <taxon>Ecdysozoa</taxon>
        <taxon>Arthropoda</taxon>
        <taxon>Hexapoda</taxon>
        <taxon>Insecta</taxon>
        <taxon>Pterygota</taxon>
        <taxon>Neoptera</taxon>
        <taxon>Paraneoptera</taxon>
        <taxon>Thysanoptera</taxon>
        <taxon>Terebrantia</taxon>
        <taxon>Thripoidea</taxon>
        <taxon>Thripidae</taxon>
        <taxon>Thrips</taxon>
    </lineage>
</organism>
<keyword evidence="1 5" id="KW-0479">Metal-binding</keyword>
<feature type="binding site" evidence="5">
    <location>
        <position position="243"/>
    </location>
    <ligand>
        <name>Fe cation</name>
        <dbReference type="ChEBI" id="CHEBI:24875"/>
        <note>catalytic</note>
    </ligand>
</feature>
<evidence type="ECO:0000256" key="1">
    <source>
        <dbReference type="ARBA" id="ARBA00022723"/>
    </source>
</evidence>
<evidence type="ECO:0000256" key="3">
    <source>
        <dbReference type="ARBA" id="ARBA00023002"/>
    </source>
</evidence>
<accession>A0A6P9A9Z4</accession>
<dbReference type="SUPFAM" id="SSF51197">
    <property type="entry name" value="Clavaminate synthase-like"/>
    <property type="match status" value="1"/>
</dbReference>
<feature type="binding site" evidence="5">
    <location>
        <position position="301"/>
    </location>
    <ligand>
        <name>Fe cation</name>
        <dbReference type="ChEBI" id="CHEBI:24875"/>
        <note>catalytic</note>
    </ligand>
</feature>
<dbReference type="Gene3D" id="2.60.120.590">
    <property type="entry name" value="Alpha-ketoglutarate-dependent dioxygenase AlkB-like"/>
    <property type="match status" value="1"/>
</dbReference>
<keyword evidence="3" id="KW-0560">Oxidoreductase</keyword>
<dbReference type="Pfam" id="PF13532">
    <property type="entry name" value="2OG-FeII_Oxy_2"/>
    <property type="match status" value="1"/>
</dbReference>
<evidence type="ECO:0000256" key="5">
    <source>
        <dbReference type="PIRSR" id="PIRSR604574-2"/>
    </source>
</evidence>
<dbReference type="GO" id="GO:0035515">
    <property type="term" value="F:oxidative RNA demethylase activity"/>
    <property type="evidence" value="ECO:0007669"/>
    <property type="project" value="TreeGrafter"/>
</dbReference>
<dbReference type="InterPro" id="IPR027450">
    <property type="entry name" value="AlkB-like"/>
</dbReference>
<dbReference type="InterPro" id="IPR037151">
    <property type="entry name" value="AlkB-like_sf"/>
</dbReference>
<dbReference type="InParanoid" id="A0A6P9A9Z4"/>
<keyword evidence="4 5" id="KW-0408">Iron</keyword>
<dbReference type="GO" id="GO:0035516">
    <property type="term" value="F:broad specificity oxidative DNA demethylase activity"/>
    <property type="evidence" value="ECO:0007669"/>
    <property type="project" value="TreeGrafter"/>
</dbReference>
<dbReference type="FunCoup" id="A0A6P9A9Z4">
    <property type="interactions" value="2410"/>
</dbReference>
<keyword evidence="7" id="KW-1185">Reference proteome</keyword>
<evidence type="ECO:0000313" key="7">
    <source>
        <dbReference type="Proteomes" id="UP000515158"/>
    </source>
</evidence>
<feature type="domain" description="Alpha-ketoglutarate-dependent dioxygenase AlkB-like" evidence="6">
    <location>
        <begin position="155"/>
        <end position="384"/>
    </location>
</feature>
<dbReference type="AlphaFoldDB" id="A0A6P9A9Z4"/>
<proteinExistence type="predicted"/>
<evidence type="ECO:0000256" key="2">
    <source>
        <dbReference type="ARBA" id="ARBA00022964"/>
    </source>
</evidence>
<dbReference type="GO" id="GO:0005737">
    <property type="term" value="C:cytoplasm"/>
    <property type="evidence" value="ECO:0007669"/>
    <property type="project" value="TreeGrafter"/>
</dbReference>
<protein>
    <submittedName>
        <fullName evidence="8">Nucleic acid dioxygenase ALKBH1 isoform X1</fullName>
    </submittedName>
</protein>
<dbReference type="RefSeq" id="XP_034254882.1">
    <property type="nucleotide sequence ID" value="XM_034398991.1"/>
</dbReference>
<comment type="cofactor">
    <cofactor evidence="5">
        <name>Fe(2+)</name>
        <dbReference type="ChEBI" id="CHEBI:29033"/>
    </cofactor>
    <text evidence="5">Binds 1 Fe(2+) ion per subunit.</text>
</comment>
<keyword evidence="2 8" id="KW-0223">Dioxygenase</keyword>
<gene>
    <name evidence="8" type="primary">LOC117653361</name>
</gene>
<dbReference type="CTD" id="2768870"/>
<dbReference type="Proteomes" id="UP000515158">
    <property type="component" value="Unplaced"/>
</dbReference>
<dbReference type="GO" id="GO:0035513">
    <property type="term" value="P:oxidative RNA demethylation"/>
    <property type="evidence" value="ECO:0007669"/>
    <property type="project" value="TreeGrafter"/>
</dbReference>